<comment type="caution">
    <text evidence="1">The sequence shown here is derived from an EMBL/GenBank/DDBJ whole genome shotgun (WGS) entry which is preliminary data.</text>
</comment>
<keyword evidence="2" id="KW-1185">Reference proteome</keyword>
<name>A0A4R2E5N1_9BACT</name>
<evidence type="ECO:0000313" key="2">
    <source>
        <dbReference type="Proteomes" id="UP000294830"/>
    </source>
</evidence>
<dbReference type="EMBL" id="SLWB01000015">
    <property type="protein sequence ID" value="TCN63708.1"/>
    <property type="molecule type" value="Genomic_DNA"/>
</dbReference>
<dbReference type="Proteomes" id="UP000294830">
    <property type="component" value="Unassembled WGS sequence"/>
</dbReference>
<reference evidence="1 2" key="1">
    <citation type="submission" date="2019-03" db="EMBL/GenBank/DDBJ databases">
        <title>Genomic Encyclopedia of Archaeal and Bacterial Type Strains, Phase II (KMG-II): from individual species to whole genera.</title>
        <authorList>
            <person name="Goeker M."/>
        </authorList>
    </citation>
    <scope>NUCLEOTIDE SEQUENCE [LARGE SCALE GENOMIC DNA]</scope>
    <source>
        <strain evidence="1 2">RL-C</strain>
    </source>
</reference>
<gene>
    <name evidence="1" type="ORF">CLV25_11558</name>
</gene>
<accession>A0A4R2E5N1</accession>
<organism evidence="1 2">
    <name type="scientific">Acetobacteroides hydrogenigenes</name>
    <dbReference type="NCBI Taxonomy" id="979970"/>
    <lineage>
        <taxon>Bacteria</taxon>
        <taxon>Pseudomonadati</taxon>
        <taxon>Bacteroidota</taxon>
        <taxon>Bacteroidia</taxon>
        <taxon>Bacteroidales</taxon>
        <taxon>Rikenellaceae</taxon>
        <taxon>Acetobacteroides</taxon>
    </lineage>
</organism>
<dbReference type="RefSeq" id="WP_131840146.1">
    <property type="nucleotide sequence ID" value="NZ_SLWB01000015.1"/>
</dbReference>
<sequence>MGGTKHEPGVGADVGVLGNEGARVAPLSRTRLEADGFKVLICDDCKGWGYHEYVDPFSDELTREICKSCGGDKVYLFRQVPKRIRFSEVNRE</sequence>
<protein>
    <submittedName>
        <fullName evidence="1">Uncharacterized protein</fullName>
    </submittedName>
</protein>
<evidence type="ECO:0000313" key="1">
    <source>
        <dbReference type="EMBL" id="TCN63708.1"/>
    </source>
</evidence>
<dbReference type="AlphaFoldDB" id="A0A4R2E5N1"/>
<proteinExistence type="predicted"/>